<protein>
    <submittedName>
        <fullName evidence="1">Uncharacterized protein</fullName>
    </submittedName>
</protein>
<dbReference type="Proteomes" id="UP001055072">
    <property type="component" value="Unassembled WGS sequence"/>
</dbReference>
<organism evidence="1 2">
    <name type="scientific">Irpex rosettiformis</name>
    <dbReference type="NCBI Taxonomy" id="378272"/>
    <lineage>
        <taxon>Eukaryota</taxon>
        <taxon>Fungi</taxon>
        <taxon>Dikarya</taxon>
        <taxon>Basidiomycota</taxon>
        <taxon>Agaricomycotina</taxon>
        <taxon>Agaricomycetes</taxon>
        <taxon>Polyporales</taxon>
        <taxon>Irpicaceae</taxon>
        <taxon>Irpex</taxon>
    </lineage>
</organism>
<comment type="caution">
    <text evidence="1">The sequence shown here is derived from an EMBL/GenBank/DDBJ whole genome shotgun (WGS) entry which is preliminary data.</text>
</comment>
<gene>
    <name evidence="1" type="ORF">BDY19DRAFT_352950</name>
</gene>
<proteinExistence type="predicted"/>
<accession>A0ACB8TW76</accession>
<sequence>MCDDMIVPVEDKFGQTLGRVTQPYGSKEDLAHRLLVLVEDTTIHRSTMDMRLWSRHQVQLLRYSHLTCQYTALCRNNCHTASNRSLYREDLVPPPSLVSGARFMNIFVSPFGYKKPNLPRELSPNLFPFQTSILPNHSVSCSTAHPNHAQLDYGNHSGTYAGIRGTLN</sequence>
<evidence type="ECO:0000313" key="1">
    <source>
        <dbReference type="EMBL" id="KAI0086285.1"/>
    </source>
</evidence>
<reference evidence="1" key="1">
    <citation type="journal article" date="2021" name="Environ. Microbiol.">
        <title>Gene family expansions and transcriptome signatures uncover fungal adaptations to wood decay.</title>
        <authorList>
            <person name="Hage H."/>
            <person name="Miyauchi S."/>
            <person name="Viragh M."/>
            <person name="Drula E."/>
            <person name="Min B."/>
            <person name="Chaduli D."/>
            <person name="Navarro D."/>
            <person name="Favel A."/>
            <person name="Norest M."/>
            <person name="Lesage-Meessen L."/>
            <person name="Balint B."/>
            <person name="Merenyi Z."/>
            <person name="de Eugenio L."/>
            <person name="Morin E."/>
            <person name="Martinez A.T."/>
            <person name="Baldrian P."/>
            <person name="Stursova M."/>
            <person name="Martinez M.J."/>
            <person name="Novotny C."/>
            <person name="Magnuson J.K."/>
            <person name="Spatafora J.W."/>
            <person name="Maurice S."/>
            <person name="Pangilinan J."/>
            <person name="Andreopoulos W."/>
            <person name="LaButti K."/>
            <person name="Hundley H."/>
            <person name="Na H."/>
            <person name="Kuo A."/>
            <person name="Barry K."/>
            <person name="Lipzen A."/>
            <person name="Henrissat B."/>
            <person name="Riley R."/>
            <person name="Ahrendt S."/>
            <person name="Nagy L.G."/>
            <person name="Grigoriev I.V."/>
            <person name="Martin F."/>
            <person name="Rosso M.N."/>
        </authorList>
    </citation>
    <scope>NUCLEOTIDE SEQUENCE</scope>
    <source>
        <strain evidence="1">CBS 384.51</strain>
    </source>
</reference>
<evidence type="ECO:0000313" key="2">
    <source>
        <dbReference type="Proteomes" id="UP001055072"/>
    </source>
</evidence>
<dbReference type="EMBL" id="MU274924">
    <property type="protein sequence ID" value="KAI0086285.1"/>
    <property type="molecule type" value="Genomic_DNA"/>
</dbReference>
<keyword evidence="2" id="KW-1185">Reference proteome</keyword>
<name>A0ACB8TW76_9APHY</name>